<feature type="compositionally biased region" description="Low complexity" evidence="1">
    <location>
        <begin position="120"/>
        <end position="134"/>
    </location>
</feature>
<evidence type="ECO:0000313" key="2">
    <source>
        <dbReference type="Proteomes" id="UP000515158"/>
    </source>
</evidence>
<evidence type="ECO:0000313" key="3">
    <source>
        <dbReference type="RefSeq" id="XP_034237991.1"/>
    </source>
</evidence>
<dbReference type="RefSeq" id="XP_034237991.1">
    <property type="nucleotide sequence ID" value="XM_034382100.1"/>
</dbReference>
<gene>
    <name evidence="3" type="primary">LOC117643290</name>
</gene>
<name>A0A6P8YMA8_THRPL</name>
<dbReference type="GeneID" id="117643290"/>
<feature type="compositionally biased region" description="Low complexity" evidence="1">
    <location>
        <begin position="35"/>
        <end position="53"/>
    </location>
</feature>
<dbReference type="KEGG" id="tpal:117643290"/>
<accession>A0A6P8YMA8</accession>
<dbReference type="InParanoid" id="A0A6P8YMA8"/>
<keyword evidence="2" id="KW-1185">Reference proteome</keyword>
<reference evidence="3" key="1">
    <citation type="submission" date="2025-08" db="UniProtKB">
        <authorList>
            <consortium name="RefSeq"/>
        </authorList>
    </citation>
    <scope>IDENTIFICATION</scope>
    <source>
        <tissue evidence="3">Total insect</tissue>
    </source>
</reference>
<dbReference type="AlphaFoldDB" id="A0A6P8YMA8"/>
<sequence length="173" mass="18206">MDITGLFQHVVQMFSLAGAAGSSGFWSRRLEEADAGAAGAAPSADGLDAMSPHPKGHHHSPGPGPGPPYSGSYRKFVNHLVRSNFSDSLDDDSTFVGVDKPPVSEMDGEVSPPRPPPRAPRAAPRLSRPPSLASFSTLHEDADEGRLQGTAHPTTLPPTPERPPRLHAGRRGG</sequence>
<proteinExistence type="predicted"/>
<protein>
    <submittedName>
        <fullName evidence="3">Uncharacterized protein LOC117643290</fullName>
    </submittedName>
</protein>
<feature type="region of interest" description="Disordered" evidence="1">
    <location>
        <begin position="34"/>
        <end position="173"/>
    </location>
</feature>
<organism evidence="3">
    <name type="scientific">Thrips palmi</name>
    <name type="common">Melon thrips</name>
    <dbReference type="NCBI Taxonomy" id="161013"/>
    <lineage>
        <taxon>Eukaryota</taxon>
        <taxon>Metazoa</taxon>
        <taxon>Ecdysozoa</taxon>
        <taxon>Arthropoda</taxon>
        <taxon>Hexapoda</taxon>
        <taxon>Insecta</taxon>
        <taxon>Pterygota</taxon>
        <taxon>Neoptera</taxon>
        <taxon>Paraneoptera</taxon>
        <taxon>Thysanoptera</taxon>
        <taxon>Terebrantia</taxon>
        <taxon>Thripoidea</taxon>
        <taxon>Thripidae</taxon>
        <taxon>Thrips</taxon>
    </lineage>
</organism>
<dbReference type="Proteomes" id="UP000515158">
    <property type="component" value="Unplaced"/>
</dbReference>
<evidence type="ECO:0000256" key="1">
    <source>
        <dbReference type="SAM" id="MobiDB-lite"/>
    </source>
</evidence>